<dbReference type="InterPro" id="IPR032876">
    <property type="entry name" value="J_dom"/>
</dbReference>
<feature type="domain" description="Rcc01698-like C-terminal" evidence="2">
    <location>
        <begin position="477"/>
        <end position="572"/>
    </location>
</feature>
<keyword evidence="4" id="KW-1185">Reference proteome</keyword>
<feature type="domain" description="Tip attachment protein J" evidence="1">
    <location>
        <begin position="227"/>
        <end position="382"/>
    </location>
</feature>
<dbReference type="EMBL" id="JBHRXP010000009">
    <property type="protein sequence ID" value="MFC3581942.1"/>
    <property type="molecule type" value="Genomic_DNA"/>
</dbReference>
<evidence type="ECO:0000259" key="2">
    <source>
        <dbReference type="Pfam" id="PF23666"/>
    </source>
</evidence>
<sequence length="718" mass="72919">MATLVLSVVGGIVGGPVGASIGALVGQQIDRNLLFAPKARQGARLTELALQTSSYGTSIAQVFGTMRIGGCVIWSTDLIESRSTSSAGKGQPKVTNYSYAASFAVALSGRPIAGVGRIWADGKLLRGAAGDFKAATGFRLHRGGEDQAVDPLIAAAEGALAPAHRGIAYAVFEHLQLADYGNRIPSLTFEVIADAAPVPVGVIAAAVSDGLVGGTVALSLPGFAAHGDARGVLELLGAASGAWFVPAGRTLVLRDGRAVEATLDDAGCGAGERPGAQAVRAFGALDGVAQTVTVAHYDAARDYQTGLQQARRPGAGQRVARIELPASVSADTAKTIAAAELARGEAGRERRTLALGWAALGVTPGACVAIAGAPGVYRVASWSFEHDVLTLDCVRLAAATAPASASPGRVLPAPDAVAGTTILHAAELPPLDDSLPSAPRLTVAAAGTEAGWRGAALLYSLDDGARWLPAGATTGVATLGVLASVPGIGPRDLIDRINTIEVDLAQEGMSLAGADAAALDAGANIALVGDELLQFGQATQIGARRWRISELLRGRRGTEGAMALQAAGDRFVLLEAATAGVIELPLSSIGATVRLLASGIGDVAGPVAVTATVPGRSLLPLAPVHLALESIGDGDVRLRWVRRSRAGWRWIDGVDAPLGEEREAYRVTLIGGAGRAIETTVPELTVTAADRAAAVALQVRQIGSFGESPAAEIALPAL</sequence>
<reference evidence="4" key="1">
    <citation type="journal article" date="2019" name="Int. J. Syst. Evol. Microbiol.">
        <title>The Global Catalogue of Microorganisms (GCM) 10K type strain sequencing project: providing services to taxonomists for standard genome sequencing and annotation.</title>
        <authorList>
            <consortium name="The Broad Institute Genomics Platform"/>
            <consortium name="The Broad Institute Genome Sequencing Center for Infectious Disease"/>
            <person name="Wu L."/>
            <person name="Ma J."/>
        </authorList>
    </citation>
    <scope>NUCLEOTIDE SEQUENCE [LARGE SCALE GENOMIC DNA]</scope>
    <source>
        <strain evidence="4">KCTC 42739</strain>
    </source>
</reference>
<dbReference type="RefSeq" id="WP_261294628.1">
    <property type="nucleotide sequence ID" value="NZ_JANQBK010000008.1"/>
</dbReference>
<dbReference type="Pfam" id="PF13550">
    <property type="entry name" value="Phage-tail_3"/>
    <property type="match status" value="1"/>
</dbReference>
<comment type="caution">
    <text evidence="3">The sequence shown here is derived from an EMBL/GenBank/DDBJ whole genome shotgun (WGS) entry which is preliminary data.</text>
</comment>
<dbReference type="Proteomes" id="UP001595713">
    <property type="component" value="Unassembled WGS sequence"/>
</dbReference>
<evidence type="ECO:0000313" key="3">
    <source>
        <dbReference type="EMBL" id="MFC3581942.1"/>
    </source>
</evidence>
<evidence type="ECO:0000313" key="4">
    <source>
        <dbReference type="Proteomes" id="UP001595713"/>
    </source>
</evidence>
<dbReference type="Pfam" id="PF23666">
    <property type="entry name" value="Rcc01698_C"/>
    <property type="match status" value="1"/>
</dbReference>
<protein>
    <submittedName>
        <fullName evidence="3">Phage tail protein</fullName>
    </submittedName>
</protein>
<evidence type="ECO:0000259" key="1">
    <source>
        <dbReference type="Pfam" id="PF13550"/>
    </source>
</evidence>
<dbReference type="InterPro" id="IPR056490">
    <property type="entry name" value="Rcc01698_C"/>
</dbReference>
<accession>A0ABV7SYG3</accession>
<name>A0ABV7SYG3_9SPHN</name>
<organism evidence="3 4">
    <name type="scientific">Sphingomonas hylomeconis</name>
    <dbReference type="NCBI Taxonomy" id="1395958"/>
    <lineage>
        <taxon>Bacteria</taxon>
        <taxon>Pseudomonadati</taxon>
        <taxon>Pseudomonadota</taxon>
        <taxon>Alphaproteobacteria</taxon>
        <taxon>Sphingomonadales</taxon>
        <taxon>Sphingomonadaceae</taxon>
        <taxon>Sphingomonas</taxon>
    </lineage>
</organism>
<gene>
    <name evidence="3" type="ORF">ACFONA_17365</name>
</gene>
<proteinExistence type="predicted"/>